<name>A0A974DV06_XENLA</name>
<keyword evidence="6" id="KW-0325">Glycoprotein</keyword>
<evidence type="ECO:0000259" key="9">
    <source>
        <dbReference type="Pfam" id="PF23782"/>
    </source>
</evidence>
<dbReference type="InterPro" id="IPR006761">
    <property type="entry name" value="Tsg"/>
</dbReference>
<evidence type="ECO:0000256" key="5">
    <source>
        <dbReference type="ARBA" id="ARBA00022729"/>
    </source>
</evidence>
<dbReference type="GO" id="GO:0005615">
    <property type="term" value="C:extracellular space"/>
    <property type="evidence" value="ECO:0007669"/>
    <property type="project" value="TreeGrafter"/>
</dbReference>
<evidence type="ECO:0000256" key="1">
    <source>
        <dbReference type="ARBA" id="ARBA00004613"/>
    </source>
</evidence>
<dbReference type="AlphaFoldDB" id="A0A974DV06"/>
<evidence type="ECO:0000256" key="3">
    <source>
        <dbReference type="ARBA" id="ARBA00022473"/>
    </source>
</evidence>
<evidence type="ECO:0000256" key="6">
    <source>
        <dbReference type="ARBA" id="ARBA00023180"/>
    </source>
</evidence>
<organism evidence="10 11">
    <name type="scientific">Xenopus laevis</name>
    <name type="common">African clawed frog</name>
    <dbReference type="NCBI Taxonomy" id="8355"/>
    <lineage>
        <taxon>Eukaryota</taxon>
        <taxon>Metazoa</taxon>
        <taxon>Chordata</taxon>
        <taxon>Craniata</taxon>
        <taxon>Vertebrata</taxon>
        <taxon>Euteleostomi</taxon>
        <taxon>Amphibia</taxon>
        <taxon>Batrachia</taxon>
        <taxon>Anura</taxon>
        <taxon>Pipoidea</taxon>
        <taxon>Pipidae</taxon>
        <taxon>Xenopodinae</taxon>
        <taxon>Xenopus</taxon>
        <taxon>Xenopus</taxon>
    </lineage>
</organism>
<evidence type="ECO:0000256" key="2">
    <source>
        <dbReference type="ARBA" id="ARBA00010047"/>
    </source>
</evidence>
<comment type="similarity">
    <text evidence="2">Belongs to the twisted gastrulation protein family.</text>
</comment>
<feature type="domain" description="Tsg C-terminal" evidence="8">
    <location>
        <begin position="106"/>
        <end position="233"/>
    </location>
</feature>
<accession>A0A974DV06</accession>
<dbReference type="InterPro" id="IPR057726">
    <property type="entry name" value="Tsg_C"/>
</dbReference>
<dbReference type="GO" id="GO:0030510">
    <property type="term" value="P:regulation of BMP signaling pathway"/>
    <property type="evidence" value="ECO:0007669"/>
    <property type="project" value="TreeGrafter"/>
</dbReference>
<keyword evidence="7" id="KW-0812">Transmembrane</keyword>
<dbReference type="PANTHER" id="PTHR12312:SF18">
    <property type="entry name" value="TWISTED GASTRULATION BMP SIGNALING MODULATOR 1"/>
    <property type="match status" value="1"/>
</dbReference>
<comment type="subcellular location">
    <subcellularLocation>
        <location evidence="1">Secreted</location>
    </subcellularLocation>
</comment>
<feature type="transmembrane region" description="Helical" evidence="7">
    <location>
        <begin position="26"/>
        <end position="44"/>
    </location>
</feature>
<evidence type="ECO:0000313" key="11">
    <source>
        <dbReference type="Proteomes" id="UP000694892"/>
    </source>
</evidence>
<feature type="domain" description="Tsg N-terminal" evidence="9">
    <location>
        <begin position="44"/>
        <end position="101"/>
    </location>
</feature>
<gene>
    <name evidence="10" type="ORF">XELAEV_18010223mg</name>
</gene>
<dbReference type="OMA" id="CPECILC"/>
<protein>
    <submittedName>
        <fullName evidence="10">Uncharacterized protein</fullName>
    </submittedName>
</protein>
<keyword evidence="5" id="KW-0732">Signal</keyword>
<keyword evidence="7" id="KW-1133">Transmembrane helix</keyword>
<dbReference type="Proteomes" id="UP000694892">
    <property type="component" value="Chromosome 1S"/>
</dbReference>
<keyword evidence="4" id="KW-0964">Secreted</keyword>
<evidence type="ECO:0000259" key="8">
    <source>
        <dbReference type="Pfam" id="PF04668"/>
    </source>
</evidence>
<dbReference type="Pfam" id="PF04668">
    <property type="entry name" value="Tsg"/>
    <property type="match status" value="1"/>
</dbReference>
<evidence type="ECO:0000256" key="4">
    <source>
        <dbReference type="ARBA" id="ARBA00022525"/>
    </source>
</evidence>
<sequence length="248" mass="27038">MGRRGSTEDVSGAAHQIVQKKKWHPGVLLFIAALLCSAVTLVAGCNKALCASDVSKCLLQELCQCQVKDGNCSCCPECILCMGSLWDQCCDCVGLCSKNKEGRKHSARRSSLEELPVPVPSLFRAVSSMQEGESAIGWTAHTFPILEELAQSSHMDHILLGAHSVVTALPSTNTSDFCTVLYFNSCMSMRRCHQSCESVGSSKYRWFHNGCCQCVGPDCHGYGSKETICRQCQPKVMMSEGKKERATV</sequence>
<dbReference type="InterPro" id="IPR057635">
    <property type="entry name" value="Tsg_N"/>
</dbReference>
<reference evidence="11" key="1">
    <citation type="journal article" date="2016" name="Nature">
        <title>Genome evolution in the allotetraploid frog Xenopus laevis.</title>
        <authorList>
            <person name="Session A.M."/>
            <person name="Uno Y."/>
            <person name="Kwon T."/>
            <person name="Chapman J.A."/>
            <person name="Toyoda A."/>
            <person name="Takahashi S."/>
            <person name="Fukui A."/>
            <person name="Hikosaka A."/>
            <person name="Suzuki A."/>
            <person name="Kondo M."/>
            <person name="van Heeringen S.J."/>
            <person name="Quigley I."/>
            <person name="Heinz S."/>
            <person name="Ogino H."/>
            <person name="Ochi H."/>
            <person name="Hellsten U."/>
            <person name="Lyons J.B."/>
            <person name="Simakov O."/>
            <person name="Putnam N."/>
            <person name="Stites J."/>
            <person name="Kuroki Y."/>
            <person name="Tanaka T."/>
            <person name="Michiue T."/>
            <person name="Watanabe M."/>
            <person name="Bogdanovic O."/>
            <person name="Lister R."/>
            <person name="Georgiou G."/>
            <person name="Paranjpe S.S."/>
            <person name="van Kruijsbergen I."/>
            <person name="Shu S."/>
            <person name="Carlson J."/>
            <person name="Kinoshita T."/>
            <person name="Ohta Y."/>
            <person name="Mawaribuchi S."/>
            <person name="Jenkins J."/>
            <person name="Grimwood J."/>
            <person name="Schmutz J."/>
            <person name="Mitros T."/>
            <person name="Mozaffari S.V."/>
            <person name="Suzuki Y."/>
            <person name="Haramoto Y."/>
            <person name="Yamamoto T.S."/>
            <person name="Takagi C."/>
            <person name="Heald R."/>
            <person name="Miller K."/>
            <person name="Haudenschild C."/>
            <person name="Kitzman J."/>
            <person name="Nakayama T."/>
            <person name="Izutsu Y."/>
            <person name="Robert J."/>
            <person name="Fortriede J."/>
            <person name="Burns K."/>
            <person name="Lotay V."/>
            <person name="Karimi K."/>
            <person name="Yasuoka Y."/>
            <person name="Dichmann D.S."/>
            <person name="Flajnik M.F."/>
            <person name="Houston D.W."/>
            <person name="Shendure J."/>
            <person name="DuPasquier L."/>
            <person name="Vize P.D."/>
            <person name="Zorn A.M."/>
            <person name="Ito M."/>
            <person name="Marcotte E.M."/>
            <person name="Wallingford J.B."/>
            <person name="Ito Y."/>
            <person name="Asashima M."/>
            <person name="Ueno N."/>
            <person name="Matsuda Y."/>
            <person name="Veenstra G.J."/>
            <person name="Fujiyama A."/>
            <person name="Harland R.M."/>
            <person name="Taira M."/>
            <person name="Rokhsar D.S."/>
        </authorList>
    </citation>
    <scope>NUCLEOTIDE SEQUENCE [LARGE SCALE GENOMIC DNA]</scope>
    <source>
        <strain evidence="11">J</strain>
    </source>
</reference>
<keyword evidence="3" id="KW-0217">Developmental protein</keyword>
<evidence type="ECO:0000256" key="7">
    <source>
        <dbReference type="SAM" id="Phobius"/>
    </source>
</evidence>
<dbReference type="EMBL" id="CM004467">
    <property type="protein sequence ID" value="OCT97995.1"/>
    <property type="molecule type" value="Genomic_DNA"/>
</dbReference>
<dbReference type="Pfam" id="PF23782">
    <property type="entry name" value="Tsg_N"/>
    <property type="match status" value="1"/>
</dbReference>
<proteinExistence type="inferred from homology"/>
<evidence type="ECO:0000313" key="10">
    <source>
        <dbReference type="EMBL" id="OCT97995.1"/>
    </source>
</evidence>
<dbReference type="PANTHER" id="PTHR12312">
    <property type="entry name" value="TWISTED GASTRULATION PROTEIN HOMOLOG 1-A-RELATED"/>
    <property type="match status" value="1"/>
</dbReference>
<keyword evidence="7" id="KW-0472">Membrane</keyword>